<comment type="similarity">
    <text evidence="1">Belongs to the low molecular weight phosphotyrosine protein phosphatase family.</text>
</comment>
<keyword evidence="4" id="KW-0904">Protein phosphatase</keyword>
<evidence type="ECO:0000256" key="4">
    <source>
        <dbReference type="ARBA" id="ARBA00022912"/>
    </source>
</evidence>
<dbReference type="STRING" id="1461322.OJ16_14435"/>
<evidence type="ECO:0000256" key="6">
    <source>
        <dbReference type="PIRSR" id="PIRSR617867-1"/>
    </source>
</evidence>
<dbReference type="SUPFAM" id="SSF52788">
    <property type="entry name" value="Phosphotyrosine protein phosphatases I"/>
    <property type="match status" value="1"/>
</dbReference>
<dbReference type="CDD" id="cd16343">
    <property type="entry name" value="LMWPTP"/>
    <property type="match status" value="1"/>
</dbReference>
<comment type="caution">
    <text evidence="8">The sequence shown here is derived from an EMBL/GenBank/DDBJ whole genome shotgun (WGS) entry which is preliminary data.</text>
</comment>
<feature type="active site" description="Proton donor" evidence="6">
    <location>
        <position position="118"/>
    </location>
</feature>
<reference evidence="8 9" key="1">
    <citation type="submission" date="2014-11" db="EMBL/GenBank/DDBJ databases">
        <title>Draft Genome Sequence of Vibrio piscirenalis strains CECT 8603T and CECT 8604, two marine Gammaproteobacterium isolated from cultured gilthead sea bream (Sparus aurata).</title>
        <authorList>
            <person name="Arahal D.R."/>
            <person name="Rodrigo-Torres L."/>
            <person name="Lucena T."/>
            <person name="Pujalte M.J."/>
        </authorList>
    </citation>
    <scope>NUCLEOTIDE SEQUENCE [LARGE SCALE GENOMIC DNA]</scope>
    <source>
        <strain evidence="8 9">DCR 1-4-2</strain>
    </source>
</reference>
<gene>
    <name evidence="8" type="ORF">OJ16_14435</name>
</gene>
<name>A0A0C2KAZ2_9VIBR</name>
<keyword evidence="3" id="KW-0378">Hydrolase</keyword>
<evidence type="ECO:0000313" key="8">
    <source>
        <dbReference type="EMBL" id="KII76024.1"/>
    </source>
</evidence>
<dbReference type="Pfam" id="PF01451">
    <property type="entry name" value="LMWPc"/>
    <property type="match status" value="1"/>
</dbReference>
<evidence type="ECO:0000259" key="7">
    <source>
        <dbReference type="SMART" id="SM00226"/>
    </source>
</evidence>
<dbReference type="PRINTS" id="PR00719">
    <property type="entry name" value="LMWPTPASE"/>
</dbReference>
<feature type="active site" description="Nucleophile" evidence="6">
    <location>
        <position position="9"/>
    </location>
</feature>
<accession>A0A0C2JDM2</accession>
<dbReference type="SMART" id="SM00226">
    <property type="entry name" value="LMWPc"/>
    <property type="match status" value="1"/>
</dbReference>
<organism evidence="8 9">
    <name type="scientific">Vibrio renipiscarius</name>
    <dbReference type="NCBI Taxonomy" id="1461322"/>
    <lineage>
        <taxon>Bacteria</taxon>
        <taxon>Pseudomonadati</taxon>
        <taxon>Pseudomonadota</taxon>
        <taxon>Gammaproteobacteria</taxon>
        <taxon>Vibrionales</taxon>
        <taxon>Vibrionaceae</taxon>
        <taxon>Vibrio</taxon>
    </lineage>
</organism>
<dbReference type="InterPro" id="IPR017867">
    <property type="entry name" value="Tyr_phospatase_low_mol_wt"/>
</dbReference>
<dbReference type="Gene3D" id="3.40.50.2300">
    <property type="match status" value="1"/>
</dbReference>
<evidence type="ECO:0000256" key="5">
    <source>
        <dbReference type="ARBA" id="ARBA00051722"/>
    </source>
</evidence>
<dbReference type="PANTHER" id="PTHR11717:SF31">
    <property type="entry name" value="LOW MOLECULAR WEIGHT PROTEIN-TYROSINE-PHOSPHATASE ETP-RELATED"/>
    <property type="match status" value="1"/>
</dbReference>
<evidence type="ECO:0000256" key="3">
    <source>
        <dbReference type="ARBA" id="ARBA00022801"/>
    </source>
</evidence>
<dbReference type="GO" id="GO:0004725">
    <property type="term" value="F:protein tyrosine phosphatase activity"/>
    <property type="evidence" value="ECO:0007669"/>
    <property type="project" value="UniProtKB-EC"/>
</dbReference>
<evidence type="ECO:0000256" key="1">
    <source>
        <dbReference type="ARBA" id="ARBA00011063"/>
    </source>
</evidence>
<feature type="active site" evidence="6">
    <location>
        <position position="15"/>
    </location>
</feature>
<comment type="catalytic activity">
    <reaction evidence="5">
        <text>O-phospho-L-tyrosyl-[protein] + H2O = L-tyrosyl-[protein] + phosphate</text>
        <dbReference type="Rhea" id="RHEA:10684"/>
        <dbReference type="Rhea" id="RHEA-COMP:10136"/>
        <dbReference type="Rhea" id="RHEA-COMP:20101"/>
        <dbReference type="ChEBI" id="CHEBI:15377"/>
        <dbReference type="ChEBI" id="CHEBI:43474"/>
        <dbReference type="ChEBI" id="CHEBI:46858"/>
        <dbReference type="ChEBI" id="CHEBI:61978"/>
        <dbReference type="EC" id="3.1.3.48"/>
    </reaction>
</comment>
<keyword evidence="9" id="KW-1185">Reference proteome</keyword>
<proteinExistence type="inferred from homology"/>
<dbReference type="InterPro" id="IPR050438">
    <property type="entry name" value="LMW_PTPase"/>
</dbReference>
<dbReference type="PANTHER" id="PTHR11717">
    <property type="entry name" value="LOW MOLECULAR WEIGHT PROTEIN TYROSINE PHOSPHATASE"/>
    <property type="match status" value="1"/>
</dbReference>
<sequence>MFKRMLIVCTGNICRSPLAEMLLKGMLPNTEVRSAGILTDKSDLVGSRADHSMIRIARELGEDLSLHRAHQLTVEDCIWSDIILVMEPDQIRFVSDISIEARGKTFLLGQWGEGRINDPFMKSSQHYQTAATQIQSACQSWQKKL</sequence>
<dbReference type="InterPro" id="IPR023485">
    <property type="entry name" value="Ptyr_pPase"/>
</dbReference>
<dbReference type="InterPro" id="IPR036196">
    <property type="entry name" value="Ptyr_pPase_sf"/>
</dbReference>
<evidence type="ECO:0000313" key="9">
    <source>
        <dbReference type="Proteomes" id="UP000031672"/>
    </source>
</evidence>
<protein>
    <recommendedName>
        <fullName evidence="2">protein-tyrosine-phosphatase</fullName>
        <ecNumber evidence="2">3.1.3.48</ecNumber>
    </recommendedName>
</protein>
<dbReference type="EMBL" id="JTKH01000024">
    <property type="protein sequence ID" value="KII76024.1"/>
    <property type="molecule type" value="Genomic_DNA"/>
</dbReference>
<dbReference type="OrthoDB" id="9784339at2"/>
<dbReference type="AlphaFoldDB" id="A0A0C2KAZ2"/>
<dbReference type="EC" id="3.1.3.48" evidence="2"/>
<dbReference type="RefSeq" id="WP_040991957.1">
    <property type="nucleotide sequence ID" value="NZ_JTKH01000024.1"/>
</dbReference>
<accession>A0A0C2KAZ2</accession>
<evidence type="ECO:0000256" key="2">
    <source>
        <dbReference type="ARBA" id="ARBA00013064"/>
    </source>
</evidence>
<dbReference type="Proteomes" id="UP000031672">
    <property type="component" value="Unassembled WGS sequence"/>
</dbReference>
<feature type="domain" description="Phosphotyrosine protein phosphatase I" evidence="7">
    <location>
        <begin position="3"/>
        <end position="144"/>
    </location>
</feature>